<keyword evidence="2" id="KW-0472">Membrane</keyword>
<feature type="transmembrane region" description="Helical" evidence="2">
    <location>
        <begin position="65"/>
        <end position="85"/>
    </location>
</feature>
<protein>
    <submittedName>
        <fullName evidence="3">DUF308 domain-containing protein</fullName>
    </submittedName>
</protein>
<dbReference type="AlphaFoldDB" id="A0A9D9I5E2"/>
<feature type="compositionally biased region" description="Basic and acidic residues" evidence="1">
    <location>
        <begin position="200"/>
        <end position="213"/>
    </location>
</feature>
<sequence>MITFGFRNKFGGLLRAVVAIALGAVMVSFPATSLVIIVKIVAAFLIASGVVSLIFGIVNRANGGLSLMITNTVVDIVLGIIVFMFPAEVASIVMLLIGVFLMVFGIFQMSALFSASRVFPMGAWSFVLPALCTVGGALVVFHPFGLGKFITLVAGIALLVYGVSDLISTWKMRKAMKEYEIRFNESSSASASGSGSPMDNVKDVDYEKVGEDK</sequence>
<comment type="caution">
    <text evidence="3">The sequence shown here is derived from an EMBL/GenBank/DDBJ whole genome shotgun (WGS) entry which is preliminary data.</text>
</comment>
<keyword evidence="2" id="KW-0812">Transmembrane</keyword>
<feature type="transmembrane region" description="Helical" evidence="2">
    <location>
        <begin position="12"/>
        <end position="30"/>
    </location>
</feature>
<dbReference type="Pfam" id="PF03729">
    <property type="entry name" value="DUF308"/>
    <property type="match status" value="2"/>
</dbReference>
<keyword evidence="2" id="KW-1133">Transmembrane helix</keyword>
<feature type="transmembrane region" description="Helical" evidence="2">
    <location>
        <begin position="149"/>
        <end position="167"/>
    </location>
</feature>
<feature type="region of interest" description="Disordered" evidence="1">
    <location>
        <begin position="184"/>
        <end position="213"/>
    </location>
</feature>
<feature type="transmembrane region" description="Helical" evidence="2">
    <location>
        <begin position="123"/>
        <end position="143"/>
    </location>
</feature>
<dbReference type="Proteomes" id="UP000823660">
    <property type="component" value="Unassembled WGS sequence"/>
</dbReference>
<organism evidence="3 4">
    <name type="scientific">Candidatus Cryptobacteroides faecipullorum</name>
    <dbReference type="NCBI Taxonomy" id="2840764"/>
    <lineage>
        <taxon>Bacteria</taxon>
        <taxon>Pseudomonadati</taxon>
        <taxon>Bacteroidota</taxon>
        <taxon>Bacteroidia</taxon>
        <taxon>Bacteroidales</taxon>
        <taxon>Candidatus Cryptobacteroides</taxon>
    </lineage>
</organism>
<feature type="compositionally biased region" description="Low complexity" evidence="1">
    <location>
        <begin position="186"/>
        <end position="196"/>
    </location>
</feature>
<evidence type="ECO:0000313" key="4">
    <source>
        <dbReference type="Proteomes" id="UP000823660"/>
    </source>
</evidence>
<dbReference type="PANTHER" id="PTHR34989">
    <property type="entry name" value="PROTEIN HDED"/>
    <property type="match status" value="1"/>
</dbReference>
<feature type="transmembrane region" description="Helical" evidence="2">
    <location>
        <begin position="36"/>
        <end position="58"/>
    </location>
</feature>
<dbReference type="GO" id="GO:0005886">
    <property type="term" value="C:plasma membrane"/>
    <property type="evidence" value="ECO:0007669"/>
    <property type="project" value="TreeGrafter"/>
</dbReference>
<proteinExistence type="predicted"/>
<reference evidence="3" key="2">
    <citation type="journal article" date="2021" name="PeerJ">
        <title>Extensive microbial diversity within the chicken gut microbiome revealed by metagenomics and culture.</title>
        <authorList>
            <person name="Gilroy R."/>
            <person name="Ravi A."/>
            <person name="Getino M."/>
            <person name="Pursley I."/>
            <person name="Horton D.L."/>
            <person name="Alikhan N.F."/>
            <person name="Baker D."/>
            <person name="Gharbi K."/>
            <person name="Hall N."/>
            <person name="Watson M."/>
            <person name="Adriaenssens E.M."/>
            <person name="Foster-Nyarko E."/>
            <person name="Jarju S."/>
            <person name="Secka A."/>
            <person name="Antonio M."/>
            <person name="Oren A."/>
            <person name="Chaudhuri R.R."/>
            <person name="La Ragione R."/>
            <person name="Hildebrand F."/>
            <person name="Pallen M.J."/>
        </authorList>
    </citation>
    <scope>NUCLEOTIDE SEQUENCE</scope>
    <source>
        <strain evidence="3">B1-15692</strain>
    </source>
</reference>
<evidence type="ECO:0000313" key="3">
    <source>
        <dbReference type="EMBL" id="MBO8466253.1"/>
    </source>
</evidence>
<accession>A0A9D9I5E2</accession>
<dbReference type="InterPro" id="IPR005325">
    <property type="entry name" value="DUF308_memb"/>
</dbReference>
<dbReference type="InterPro" id="IPR052712">
    <property type="entry name" value="Acid_resist_chaperone_HdeD"/>
</dbReference>
<dbReference type="PANTHER" id="PTHR34989:SF1">
    <property type="entry name" value="PROTEIN HDED"/>
    <property type="match status" value="1"/>
</dbReference>
<gene>
    <name evidence="3" type="ORF">IAB99_00630</name>
</gene>
<evidence type="ECO:0000256" key="2">
    <source>
        <dbReference type="SAM" id="Phobius"/>
    </source>
</evidence>
<evidence type="ECO:0000256" key="1">
    <source>
        <dbReference type="SAM" id="MobiDB-lite"/>
    </source>
</evidence>
<reference evidence="3" key="1">
    <citation type="submission" date="2020-10" db="EMBL/GenBank/DDBJ databases">
        <authorList>
            <person name="Gilroy R."/>
        </authorList>
    </citation>
    <scope>NUCLEOTIDE SEQUENCE</scope>
    <source>
        <strain evidence="3">B1-15692</strain>
    </source>
</reference>
<feature type="transmembrane region" description="Helical" evidence="2">
    <location>
        <begin position="91"/>
        <end position="111"/>
    </location>
</feature>
<name>A0A9D9I5E2_9BACT</name>
<dbReference type="EMBL" id="JADIMH010000006">
    <property type="protein sequence ID" value="MBO8466253.1"/>
    <property type="molecule type" value="Genomic_DNA"/>
</dbReference>